<proteinExistence type="inferred from homology"/>
<dbReference type="EMBL" id="JAOTJD010000007">
    <property type="protein sequence ID" value="MFD3263479.1"/>
    <property type="molecule type" value="Genomic_DNA"/>
</dbReference>
<evidence type="ECO:0000256" key="1">
    <source>
        <dbReference type="ARBA" id="ARBA00005384"/>
    </source>
</evidence>
<protein>
    <submittedName>
        <fullName evidence="7">PLP-dependent aminotransferase family protein</fullName>
    </submittedName>
</protein>
<name>A0ABW6CL23_9CAUL</name>
<dbReference type="Gene3D" id="3.40.640.10">
    <property type="entry name" value="Type I PLP-dependent aspartate aminotransferase-like (Major domain)"/>
    <property type="match status" value="1"/>
</dbReference>
<evidence type="ECO:0000256" key="3">
    <source>
        <dbReference type="ARBA" id="ARBA00023015"/>
    </source>
</evidence>
<dbReference type="InterPro" id="IPR000524">
    <property type="entry name" value="Tscrpt_reg_HTH_GntR"/>
</dbReference>
<dbReference type="SUPFAM" id="SSF53383">
    <property type="entry name" value="PLP-dependent transferases"/>
    <property type="match status" value="1"/>
</dbReference>
<dbReference type="RefSeq" id="WP_377368424.1">
    <property type="nucleotide sequence ID" value="NZ_JAOTJD010000007.1"/>
</dbReference>
<keyword evidence="4" id="KW-0238">DNA-binding</keyword>
<reference evidence="7 8" key="1">
    <citation type="submission" date="2022-09" db="EMBL/GenBank/DDBJ databases">
        <title>New species of Phenylobacterium.</title>
        <authorList>
            <person name="Mieszkin S."/>
        </authorList>
    </citation>
    <scope>NUCLEOTIDE SEQUENCE [LARGE SCALE GENOMIC DNA]</scope>
    <source>
        <strain evidence="7 8">HK31-G</strain>
    </source>
</reference>
<dbReference type="Pfam" id="PF00155">
    <property type="entry name" value="Aminotran_1_2"/>
    <property type="match status" value="1"/>
</dbReference>
<evidence type="ECO:0000256" key="2">
    <source>
        <dbReference type="ARBA" id="ARBA00022898"/>
    </source>
</evidence>
<keyword evidence="5" id="KW-0804">Transcription</keyword>
<organism evidence="7 8">
    <name type="scientific">Phenylobacterium ferrooxidans</name>
    <dbReference type="NCBI Taxonomy" id="2982689"/>
    <lineage>
        <taxon>Bacteria</taxon>
        <taxon>Pseudomonadati</taxon>
        <taxon>Pseudomonadota</taxon>
        <taxon>Alphaproteobacteria</taxon>
        <taxon>Caulobacterales</taxon>
        <taxon>Caulobacteraceae</taxon>
        <taxon>Phenylobacterium</taxon>
    </lineage>
</organism>
<keyword evidence="2" id="KW-0663">Pyridoxal phosphate</keyword>
<dbReference type="InterPro" id="IPR004839">
    <property type="entry name" value="Aminotransferase_I/II_large"/>
</dbReference>
<dbReference type="InterPro" id="IPR015424">
    <property type="entry name" value="PyrdxlP-dep_Trfase"/>
</dbReference>
<keyword evidence="7" id="KW-0032">Aminotransferase</keyword>
<dbReference type="InterPro" id="IPR036390">
    <property type="entry name" value="WH_DNA-bd_sf"/>
</dbReference>
<dbReference type="InterPro" id="IPR015421">
    <property type="entry name" value="PyrdxlP-dep_Trfase_major"/>
</dbReference>
<dbReference type="PANTHER" id="PTHR46577:SF1">
    <property type="entry name" value="HTH-TYPE TRANSCRIPTIONAL REGULATORY PROTEIN GABR"/>
    <property type="match status" value="1"/>
</dbReference>
<dbReference type="PANTHER" id="PTHR46577">
    <property type="entry name" value="HTH-TYPE TRANSCRIPTIONAL REGULATORY PROTEIN GABR"/>
    <property type="match status" value="1"/>
</dbReference>
<accession>A0ABW6CL23</accession>
<dbReference type="InterPro" id="IPR036388">
    <property type="entry name" value="WH-like_DNA-bd_sf"/>
</dbReference>
<dbReference type="Pfam" id="PF00392">
    <property type="entry name" value="GntR"/>
    <property type="match status" value="1"/>
</dbReference>
<dbReference type="Gene3D" id="1.10.10.10">
    <property type="entry name" value="Winged helix-like DNA-binding domain superfamily/Winged helix DNA-binding domain"/>
    <property type="match status" value="1"/>
</dbReference>
<keyword evidence="7" id="KW-0808">Transferase</keyword>
<dbReference type="CDD" id="cd07377">
    <property type="entry name" value="WHTH_GntR"/>
    <property type="match status" value="1"/>
</dbReference>
<dbReference type="PROSITE" id="PS50949">
    <property type="entry name" value="HTH_GNTR"/>
    <property type="match status" value="1"/>
</dbReference>
<comment type="caution">
    <text evidence="7">The sequence shown here is derived from an EMBL/GenBank/DDBJ whole genome shotgun (WGS) entry which is preliminary data.</text>
</comment>
<evidence type="ECO:0000313" key="7">
    <source>
        <dbReference type="EMBL" id="MFD3263479.1"/>
    </source>
</evidence>
<evidence type="ECO:0000256" key="5">
    <source>
        <dbReference type="ARBA" id="ARBA00023163"/>
    </source>
</evidence>
<dbReference type="SUPFAM" id="SSF46785">
    <property type="entry name" value="Winged helix' DNA-binding domain"/>
    <property type="match status" value="1"/>
</dbReference>
<keyword evidence="8" id="KW-1185">Reference proteome</keyword>
<dbReference type="Proteomes" id="UP001598130">
    <property type="component" value="Unassembled WGS sequence"/>
</dbReference>
<evidence type="ECO:0000256" key="4">
    <source>
        <dbReference type="ARBA" id="ARBA00023125"/>
    </source>
</evidence>
<dbReference type="GO" id="GO:0008483">
    <property type="term" value="F:transaminase activity"/>
    <property type="evidence" value="ECO:0007669"/>
    <property type="project" value="UniProtKB-KW"/>
</dbReference>
<dbReference type="SMART" id="SM00345">
    <property type="entry name" value="HTH_GNTR"/>
    <property type="match status" value="1"/>
</dbReference>
<gene>
    <name evidence="7" type="ORF">OCL97_05790</name>
</gene>
<comment type="similarity">
    <text evidence="1">In the C-terminal section; belongs to the class-I pyridoxal-phosphate-dependent aminotransferase family.</text>
</comment>
<feature type="domain" description="HTH gntR-type" evidence="6">
    <location>
        <begin position="14"/>
        <end position="82"/>
    </location>
</feature>
<evidence type="ECO:0000313" key="8">
    <source>
        <dbReference type="Proteomes" id="UP001598130"/>
    </source>
</evidence>
<dbReference type="InterPro" id="IPR051446">
    <property type="entry name" value="HTH_trans_reg/aminotransferase"/>
</dbReference>
<sequence length="606" mass="66657">MADVVFYLDHGGPLTLQTQLRQRIIDSVVSGNLEPGARMPASRRLAGDLGIARNTVALVYQQLIADGYLTGRERSGVFVSDALFEAVRPGRDRADRPVIAAAPWRSRLQAVVRVDVEGRPPPSWELNPYPFLDGAYDASLAPGPEWRDAVRSTLNAREFAEWSQDGGELDDPRLVHEIRTKILPRRGLQAGSEEVLVVGGRREAFSLLVRAFVGRGAPVAVEEPGLPDLTQILRLQGADLIHLPVDSEGMAVDDRLAAAALVFVTPACQYPTGARLAPSRCRALLERAETDDLLVIEYDLAASGGFAAQASPALRSMDRSGRVIYVADLCDVLSPGLGLGFIVADAELIRELRRLRTLVSGCAPRAAQRTAAFFLSLGHYDANLGRQHRVLRERLNALRDALNYHLPQLVAIDPRSNGSAMWVEGPPDLSARQLANEAAKRGVLIEPADRFYSTPSPAANRFRMGVTGIPTDRIREGVAVLAQVVKSLTQPGLDRLDPGERAWMPGEPLRALMSGAKLLCRTVYGDPYEVDVLPDGRLVGRAGYAHEDCDVGAWWMEGDYWCRRWTEWSYGETARFLTVVEGDQIRWYRDDHLLFNRGILKPNALA</sequence>
<evidence type="ECO:0000259" key="6">
    <source>
        <dbReference type="PROSITE" id="PS50949"/>
    </source>
</evidence>
<keyword evidence="3" id="KW-0805">Transcription regulation</keyword>
<dbReference type="CDD" id="cd00609">
    <property type="entry name" value="AAT_like"/>
    <property type="match status" value="1"/>
</dbReference>